<keyword evidence="7 12" id="KW-0256">Endoplasmic reticulum</keyword>
<evidence type="ECO:0000256" key="11">
    <source>
        <dbReference type="ARBA" id="ARBA00048899"/>
    </source>
</evidence>
<evidence type="ECO:0000256" key="4">
    <source>
        <dbReference type="ARBA" id="ARBA00022676"/>
    </source>
</evidence>
<reference evidence="13" key="1">
    <citation type="journal article" date="2019" name="Environ. Microbiol.">
        <title>Fungal ecological strategies reflected in gene transcription - a case study of two litter decomposers.</title>
        <authorList>
            <person name="Barbi F."/>
            <person name="Kohler A."/>
            <person name="Barry K."/>
            <person name="Baskaran P."/>
            <person name="Daum C."/>
            <person name="Fauchery L."/>
            <person name="Ihrmark K."/>
            <person name="Kuo A."/>
            <person name="LaButti K."/>
            <person name="Lipzen A."/>
            <person name="Morin E."/>
            <person name="Grigoriev I.V."/>
            <person name="Henrissat B."/>
            <person name="Lindahl B."/>
            <person name="Martin F."/>
        </authorList>
    </citation>
    <scope>NUCLEOTIDE SEQUENCE</scope>
    <source>
        <strain evidence="13">JB14</strain>
    </source>
</reference>
<evidence type="ECO:0000256" key="1">
    <source>
        <dbReference type="ARBA" id="ARBA00004477"/>
    </source>
</evidence>
<feature type="transmembrane region" description="Helical" evidence="12">
    <location>
        <begin position="44"/>
        <end position="68"/>
    </location>
</feature>
<keyword evidence="5" id="KW-0808">Transferase</keyword>
<evidence type="ECO:0000256" key="2">
    <source>
        <dbReference type="ARBA" id="ARBA00004922"/>
    </source>
</evidence>
<keyword evidence="14" id="KW-1185">Reference proteome</keyword>
<comment type="catalytic activity">
    <reaction evidence="11">
        <text>an alpha-D-Man-(1-&gt;2)-alpha-D-Man-(1-&gt;2)-alpha-D-Man-(1-&gt;3)-[alpha-D-Man-(1-&gt;2)-alpha-D-Man-(1-&gt;3)-alpha-D-Man-(1-&gt;6)]-beta-D-Man-(1-&gt;4)-beta-D-GlcNAc-(1-&gt;4)-alpha-D-GlcNAc-diphospho-di-trans,poly-cis-dolichol + a di-trans,poly-cis-dolichyl beta-D-mannosyl phosphate = an alpha-D-Man-(1-&gt;2)-alpha-D-Man-(1-&gt;2)-alpha-D-Man-(1-&gt;3)-[alpha-D-Man-(1-&gt;2)-alpha-D-Man-(1-&gt;3)-[alpha-D-Man-(1-&gt;6)]-alpha-D-Man-(1-&gt;6)]-beta-D-Man-(1-&gt;4)-beta-D-GlcNAc-(1-&gt;4)-alpha-D-GlcNAc-diphospho-di-trans,poly-cis-dolichol + a di-trans,poly-cis-dolichyl phosphate + H(+)</text>
        <dbReference type="Rhea" id="RHEA:29535"/>
        <dbReference type="Rhea" id="RHEA-COMP:19498"/>
        <dbReference type="Rhea" id="RHEA-COMP:19501"/>
        <dbReference type="Rhea" id="RHEA-COMP:19518"/>
        <dbReference type="Rhea" id="RHEA-COMP:19519"/>
        <dbReference type="ChEBI" id="CHEBI:15378"/>
        <dbReference type="ChEBI" id="CHEBI:57683"/>
        <dbReference type="ChEBI" id="CHEBI:58211"/>
        <dbReference type="ChEBI" id="CHEBI:132517"/>
        <dbReference type="ChEBI" id="CHEBI:132519"/>
        <dbReference type="EC" id="2.4.1.260"/>
    </reaction>
    <physiologicalReaction direction="left-to-right" evidence="11">
        <dbReference type="Rhea" id="RHEA:29536"/>
    </physiologicalReaction>
</comment>
<protein>
    <recommendedName>
        <fullName evidence="12">Mannosyltransferase</fullName>
        <ecNumber evidence="12">2.4.1.-</ecNumber>
    </recommendedName>
</protein>
<dbReference type="AlphaFoldDB" id="A0A6A4HUN4"/>
<dbReference type="EC" id="2.4.1.-" evidence="12"/>
<comment type="caution">
    <text evidence="12">Lacks conserved residue(s) required for the propagation of feature annotation.</text>
</comment>
<sequence>MASIALTTAVDSYFWRTLVWPEFAGIYFNVVEGKSSEWGTSPPLTYFISSLSKLLLTAFPLSILGFFMDSRIREALTPHIAFVALISLLAHKEWRFIIYVVPVFNIAAARAGAFNIPRTPFIPRLLVQREEQWFKLHCFGSGNVPCQVYLFPRQPRA</sequence>
<evidence type="ECO:0000256" key="10">
    <source>
        <dbReference type="ARBA" id="ARBA00044721"/>
    </source>
</evidence>
<dbReference type="UniPathway" id="UPA00378"/>
<dbReference type="PANTHER" id="PTHR22760">
    <property type="entry name" value="GLYCOSYLTRANSFERASE"/>
    <property type="match status" value="1"/>
</dbReference>
<keyword evidence="4 12" id="KW-0328">Glycosyltransferase</keyword>
<dbReference type="Pfam" id="PF03901">
    <property type="entry name" value="Glyco_transf_22"/>
    <property type="match status" value="1"/>
</dbReference>
<dbReference type="PANTHER" id="PTHR22760:SF1">
    <property type="entry name" value="DOL-P-MAN:MAN(7)GLCNAC(2)-PP-DOL ALPHA-1,6-MANNOSYLTRANSFERASE"/>
    <property type="match status" value="1"/>
</dbReference>
<proteinExistence type="inferred from homology"/>
<evidence type="ECO:0000256" key="7">
    <source>
        <dbReference type="ARBA" id="ARBA00022824"/>
    </source>
</evidence>
<keyword evidence="8 12" id="KW-1133">Transmembrane helix</keyword>
<name>A0A6A4HUN4_9AGAR</name>
<evidence type="ECO:0000256" key="6">
    <source>
        <dbReference type="ARBA" id="ARBA00022692"/>
    </source>
</evidence>
<evidence type="ECO:0000313" key="13">
    <source>
        <dbReference type="EMBL" id="KAE9400657.1"/>
    </source>
</evidence>
<dbReference type="Proteomes" id="UP000799118">
    <property type="component" value="Unassembled WGS sequence"/>
</dbReference>
<organism evidence="13 14">
    <name type="scientific">Gymnopus androsaceus JB14</name>
    <dbReference type="NCBI Taxonomy" id="1447944"/>
    <lineage>
        <taxon>Eukaryota</taxon>
        <taxon>Fungi</taxon>
        <taxon>Dikarya</taxon>
        <taxon>Basidiomycota</taxon>
        <taxon>Agaricomycotina</taxon>
        <taxon>Agaricomycetes</taxon>
        <taxon>Agaricomycetidae</taxon>
        <taxon>Agaricales</taxon>
        <taxon>Marasmiineae</taxon>
        <taxon>Omphalotaceae</taxon>
        <taxon>Gymnopus</taxon>
    </lineage>
</organism>
<comment type="subcellular location">
    <subcellularLocation>
        <location evidence="1 12">Endoplasmic reticulum membrane</location>
        <topology evidence="1 12">Multi-pass membrane protein</topology>
    </subcellularLocation>
</comment>
<comment type="function">
    <text evidence="10">Mannosyltransferase that operates in the biosynthetic pathway of dolichol-linked oligosaccharides, the glycan precursors employed in protein asparagine (N)-glycosylation. The assembly of dolichol-linked oligosaccharides begins on the cytosolic side of the endoplasmic reticulum membrane and finishes in its lumen. The sequential addition of sugars to dolichol pyrophosphate produces dolichol-linked oligosaccharides containing fourteen sugars, including two GlcNAcs, nine mannoses and three glucoses. Once assembled, the oligosaccharide is transferred from the lipid to nascent proteins by oligosaccharyltransferases. In the lumen of the endoplasmic reticulum, adds the eighth mannose residue in an alpha-1,6 linkage onto Man(7)GlcNAc(2)-PP-dolichol to produce Man(8)GlcNAc(2)-PP-dolichol.</text>
</comment>
<accession>A0A6A4HUN4</accession>
<evidence type="ECO:0000256" key="9">
    <source>
        <dbReference type="ARBA" id="ARBA00023136"/>
    </source>
</evidence>
<evidence type="ECO:0000256" key="3">
    <source>
        <dbReference type="ARBA" id="ARBA00007063"/>
    </source>
</evidence>
<comment type="similarity">
    <text evidence="3 12">Belongs to the glycosyltransferase 22 family.</text>
</comment>
<evidence type="ECO:0000313" key="14">
    <source>
        <dbReference type="Proteomes" id="UP000799118"/>
    </source>
</evidence>
<keyword evidence="6 12" id="KW-0812">Transmembrane</keyword>
<dbReference type="InterPro" id="IPR005599">
    <property type="entry name" value="GPI_mannosylTrfase"/>
</dbReference>
<evidence type="ECO:0000256" key="12">
    <source>
        <dbReference type="RuleBase" id="RU363075"/>
    </source>
</evidence>
<dbReference type="OrthoDB" id="19039at2759"/>
<dbReference type="GO" id="GO:0052917">
    <property type="term" value="F:dol-P-Man:Man(7)GlcNAc(2)-PP-Dol alpha-1,6-mannosyltransferase activity"/>
    <property type="evidence" value="ECO:0007669"/>
    <property type="project" value="UniProtKB-EC"/>
</dbReference>
<dbReference type="GO" id="GO:0006487">
    <property type="term" value="P:protein N-linked glycosylation"/>
    <property type="evidence" value="ECO:0007669"/>
    <property type="project" value="TreeGrafter"/>
</dbReference>
<evidence type="ECO:0000256" key="5">
    <source>
        <dbReference type="ARBA" id="ARBA00022679"/>
    </source>
</evidence>
<keyword evidence="9 12" id="KW-0472">Membrane</keyword>
<dbReference type="GO" id="GO:0005789">
    <property type="term" value="C:endoplasmic reticulum membrane"/>
    <property type="evidence" value="ECO:0007669"/>
    <property type="project" value="UniProtKB-SubCell"/>
</dbReference>
<comment type="pathway">
    <text evidence="2">Protein modification; protein glycosylation.</text>
</comment>
<dbReference type="EMBL" id="ML769454">
    <property type="protein sequence ID" value="KAE9400657.1"/>
    <property type="molecule type" value="Genomic_DNA"/>
</dbReference>
<gene>
    <name evidence="13" type="ORF">BT96DRAFT_992770</name>
</gene>
<evidence type="ECO:0000256" key="8">
    <source>
        <dbReference type="ARBA" id="ARBA00022989"/>
    </source>
</evidence>